<dbReference type="STRING" id="314232.SKA53_05443"/>
<reference evidence="1 2" key="1">
    <citation type="submission" date="2006-01" db="EMBL/GenBank/DDBJ databases">
        <authorList>
            <person name="Hagstrom A."/>
            <person name="Ferriera S."/>
            <person name="Johnson J."/>
            <person name="Kravitz S."/>
            <person name="Halpern A."/>
            <person name="Remington K."/>
            <person name="Beeson K."/>
            <person name="Tran B."/>
            <person name="Rogers Y.-H."/>
            <person name="Friedman R."/>
            <person name="Venter J.C."/>
        </authorList>
    </citation>
    <scope>NUCLEOTIDE SEQUENCE [LARGE SCALE GENOMIC DNA]</scope>
    <source>
        <strain evidence="1 2">SKA53</strain>
    </source>
</reference>
<dbReference type="EMBL" id="AAMS01000005">
    <property type="protein sequence ID" value="EAQ06506.1"/>
    <property type="molecule type" value="Genomic_DNA"/>
</dbReference>
<evidence type="ECO:0000313" key="1">
    <source>
        <dbReference type="EMBL" id="EAQ06506.1"/>
    </source>
</evidence>
<comment type="caution">
    <text evidence="1">The sequence shown here is derived from an EMBL/GenBank/DDBJ whole genome shotgun (WGS) entry which is preliminary data.</text>
</comment>
<dbReference type="HOGENOM" id="CLU_1545772_0_0_5"/>
<organism evidence="1 2">
    <name type="scientific">Yoonia vestfoldensis SKA53</name>
    <dbReference type="NCBI Taxonomy" id="314232"/>
    <lineage>
        <taxon>Bacteria</taxon>
        <taxon>Pseudomonadati</taxon>
        <taxon>Pseudomonadota</taxon>
        <taxon>Alphaproteobacteria</taxon>
        <taxon>Rhodobacterales</taxon>
        <taxon>Paracoccaceae</taxon>
        <taxon>Yoonia</taxon>
    </lineage>
</organism>
<name>A3V6I2_9RHOB</name>
<proteinExistence type="predicted"/>
<sequence length="173" mass="18987">MDFFTPFVAFLRFKAHRGDGARIQTLERNRLAGDFTIAVFAIVDSAQRGVDLVDQLALAVAGAQLDRPVGFFRGAVCHIGDIAGLVFHPRHGVAAVFEDLRLPIQQLAAEIFGLAFVHERFVIGRTIIVRKKHFGFHRIFLVWRSGNATTGHAATVPIPAPCTLLALPCHPLN</sequence>
<accession>A3V6I2</accession>
<dbReference type="eggNOG" id="ENOG5033KT9">
    <property type="taxonomic scope" value="Bacteria"/>
</dbReference>
<keyword evidence="2" id="KW-1185">Reference proteome</keyword>
<dbReference type="Proteomes" id="UP000004507">
    <property type="component" value="Unassembled WGS sequence"/>
</dbReference>
<evidence type="ECO:0000313" key="2">
    <source>
        <dbReference type="Proteomes" id="UP000004507"/>
    </source>
</evidence>
<dbReference type="AlphaFoldDB" id="A3V6I2"/>
<gene>
    <name evidence="1" type="ORF">SKA53_05443</name>
</gene>
<protein>
    <submittedName>
        <fullName evidence="1">Uncharacterized protein</fullName>
    </submittedName>
</protein>